<dbReference type="SMART" id="SM00530">
    <property type="entry name" value="HTH_XRE"/>
    <property type="match status" value="1"/>
</dbReference>
<keyword evidence="3" id="KW-1185">Reference proteome</keyword>
<dbReference type="Gene3D" id="1.10.260.40">
    <property type="entry name" value="lambda repressor-like DNA-binding domains"/>
    <property type="match status" value="1"/>
</dbReference>
<dbReference type="EMBL" id="NGJU01000001">
    <property type="protein sequence ID" value="RST97734.1"/>
    <property type="molecule type" value="Genomic_DNA"/>
</dbReference>
<evidence type="ECO:0000259" key="1">
    <source>
        <dbReference type="PROSITE" id="PS50943"/>
    </source>
</evidence>
<dbReference type="GO" id="GO:0003677">
    <property type="term" value="F:DNA binding"/>
    <property type="evidence" value="ECO:0007669"/>
    <property type="project" value="InterPro"/>
</dbReference>
<sequence length="258" mass="29883">MKQNDLLNELLKPDPQKVGQRIKKIRLKLNLSMSDFALKVDEKSKSGTISNWETGKNLPNKARLEKIAHLGSVTTSELLYGIDKDFIHFIIYLSNEIRSYENNLGFSDNDFPKNYDERFMVISDIFYSLLDEKIDIYIKDNKTKYVSKDDLYYNQYNEFIDLIYSEYKLLDGDFFDLDESITLVAKICDLLIGGVSHTNSGFISHSLYELNKTMINLDSYALDEKSSKFEVLGSIDLNIYNSVTDIIQEAMHKIEKLK</sequence>
<dbReference type="PROSITE" id="PS50943">
    <property type="entry name" value="HTH_CROC1"/>
    <property type="match status" value="1"/>
</dbReference>
<dbReference type="Pfam" id="PF01381">
    <property type="entry name" value="HTH_3"/>
    <property type="match status" value="1"/>
</dbReference>
<evidence type="ECO:0000313" key="3">
    <source>
        <dbReference type="Proteomes" id="UP000287239"/>
    </source>
</evidence>
<comment type="caution">
    <text evidence="2">The sequence shown here is derived from an EMBL/GenBank/DDBJ whole genome shotgun (WGS) entry which is preliminary data.</text>
</comment>
<dbReference type="Proteomes" id="UP000287239">
    <property type="component" value="Unassembled WGS sequence"/>
</dbReference>
<dbReference type="InterPro" id="IPR010982">
    <property type="entry name" value="Lambda_DNA-bd_dom_sf"/>
</dbReference>
<feature type="domain" description="HTH cro/C1-type" evidence="1">
    <location>
        <begin position="22"/>
        <end position="78"/>
    </location>
</feature>
<dbReference type="OrthoDB" id="2055733at2"/>
<proteinExistence type="predicted"/>
<reference evidence="2 3" key="1">
    <citation type="submission" date="2017-05" db="EMBL/GenBank/DDBJ databases">
        <title>Vagococcus spp. assemblies.</title>
        <authorList>
            <person name="Gulvik C.A."/>
        </authorList>
    </citation>
    <scope>NUCLEOTIDE SEQUENCE [LARGE SCALE GENOMIC DNA]</scope>
    <source>
        <strain evidence="2 3">NCFB 2777</strain>
    </source>
</reference>
<dbReference type="RefSeq" id="WP_126777887.1">
    <property type="nucleotide sequence ID" value="NZ_NGJU01000001.1"/>
</dbReference>
<name>A0A429ZVF1_9ENTE</name>
<dbReference type="CDD" id="cd00093">
    <property type="entry name" value="HTH_XRE"/>
    <property type="match status" value="1"/>
</dbReference>
<dbReference type="GeneID" id="98566760"/>
<dbReference type="InterPro" id="IPR001387">
    <property type="entry name" value="Cro/C1-type_HTH"/>
</dbReference>
<gene>
    <name evidence="2" type="ORF">CBF35_00135</name>
</gene>
<evidence type="ECO:0000313" key="2">
    <source>
        <dbReference type="EMBL" id="RST97734.1"/>
    </source>
</evidence>
<protein>
    <recommendedName>
        <fullName evidence="1">HTH cro/C1-type domain-containing protein</fullName>
    </recommendedName>
</protein>
<organism evidence="2 3">
    <name type="scientific">Vagococcus salmoninarum</name>
    <dbReference type="NCBI Taxonomy" id="2739"/>
    <lineage>
        <taxon>Bacteria</taxon>
        <taxon>Bacillati</taxon>
        <taxon>Bacillota</taxon>
        <taxon>Bacilli</taxon>
        <taxon>Lactobacillales</taxon>
        <taxon>Enterococcaceae</taxon>
        <taxon>Vagococcus</taxon>
    </lineage>
</organism>
<dbReference type="SUPFAM" id="SSF47413">
    <property type="entry name" value="lambda repressor-like DNA-binding domains"/>
    <property type="match status" value="1"/>
</dbReference>
<accession>A0A429ZVF1</accession>
<dbReference type="AlphaFoldDB" id="A0A429ZVF1"/>